<evidence type="ECO:0000313" key="1">
    <source>
        <dbReference type="EMBL" id="ATC83134.1"/>
    </source>
</evidence>
<proteinExistence type="predicted"/>
<gene>
    <name evidence="1" type="ORF">PAGA_a2920</name>
</gene>
<accession>A0ACA8DYL8</accession>
<dbReference type="Proteomes" id="UP000217277">
    <property type="component" value="Chromosome I"/>
</dbReference>
<reference evidence="1" key="1">
    <citation type="submission" date="2015-03" db="EMBL/GenBank/DDBJ databases">
        <authorList>
            <person name="Xie B.-B."/>
            <person name="Rong J.-C."/>
            <person name="Qin Q.-L."/>
            <person name="Zhang Y.-Z."/>
        </authorList>
    </citation>
    <scope>NUCLEOTIDE SEQUENCE</scope>
    <source>
        <strain evidence="1">DSM 14585</strain>
    </source>
</reference>
<name>A0ACA8DYL8_9GAMM</name>
<organism evidence="1 2">
    <name type="scientific">Pseudoalteromonas agarivorans DSM 14585</name>
    <dbReference type="NCBI Taxonomy" id="1312369"/>
    <lineage>
        <taxon>Bacteria</taxon>
        <taxon>Pseudomonadati</taxon>
        <taxon>Pseudomonadota</taxon>
        <taxon>Gammaproteobacteria</taxon>
        <taxon>Alteromonadales</taxon>
        <taxon>Pseudoalteromonadaceae</taxon>
        <taxon>Pseudoalteromonas</taxon>
    </lineage>
</organism>
<protein>
    <submittedName>
        <fullName evidence="1">Uncharacterized protein</fullName>
    </submittedName>
</protein>
<sequence>MAFLYSLVSSINSRFKALVILSSIMAISYFPGVLFNYQTITYLDLAILDAITIVVLIIAQYFYIKEKTVAFMYLMLGLSINMCFALGMYLDSYILHNYTYWWFWGLYSSVVAISDLSMILVLFINRDFLKIIYLKNLIYSLFAKKPQ</sequence>
<keyword evidence="2" id="KW-1185">Reference proteome</keyword>
<evidence type="ECO:0000313" key="2">
    <source>
        <dbReference type="Proteomes" id="UP000217277"/>
    </source>
</evidence>
<dbReference type="EMBL" id="CP011011">
    <property type="protein sequence ID" value="ATC83134.1"/>
    <property type="molecule type" value="Genomic_DNA"/>
</dbReference>